<keyword evidence="4" id="KW-1185">Reference proteome</keyword>
<dbReference type="PROSITE" id="PS50943">
    <property type="entry name" value="HTH_CROC1"/>
    <property type="match status" value="1"/>
</dbReference>
<evidence type="ECO:0000256" key="1">
    <source>
        <dbReference type="ARBA" id="ARBA00023125"/>
    </source>
</evidence>
<proteinExistence type="predicted"/>
<reference evidence="3 4" key="1">
    <citation type="submission" date="2019-06" db="EMBL/GenBank/DDBJ databases">
        <title>Draft genome sequence of Clostridium diolis DSM 15410.</title>
        <authorList>
            <person name="Kobayashi H."/>
            <person name="Tanizawa Y."/>
            <person name="Tohno M."/>
        </authorList>
    </citation>
    <scope>NUCLEOTIDE SEQUENCE [LARGE SCALE GENOMIC DNA]</scope>
    <source>
        <strain evidence="3 4">DSM 15410</strain>
    </source>
</reference>
<dbReference type="InterPro" id="IPR001387">
    <property type="entry name" value="Cro/C1-type_HTH"/>
</dbReference>
<protein>
    <recommendedName>
        <fullName evidence="2">HTH cro/C1-type domain-containing protein</fullName>
    </recommendedName>
</protein>
<dbReference type="InterPro" id="IPR050807">
    <property type="entry name" value="TransReg_Diox_bact_type"/>
</dbReference>
<evidence type="ECO:0000313" key="3">
    <source>
        <dbReference type="EMBL" id="GEA33601.1"/>
    </source>
</evidence>
<dbReference type="GO" id="GO:0003700">
    <property type="term" value="F:DNA-binding transcription factor activity"/>
    <property type="evidence" value="ECO:0007669"/>
    <property type="project" value="TreeGrafter"/>
</dbReference>
<feature type="domain" description="HTH cro/C1-type" evidence="2">
    <location>
        <begin position="7"/>
        <end position="61"/>
    </location>
</feature>
<dbReference type="Proteomes" id="UP000325212">
    <property type="component" value="Unassembled WGS sequence"/>
</dbReference>
<dbReference type="AlphaFoldDB" id="A0AAV3W6J0"/>
<name>A0AAV3W6J0_9CLOT</name>
<dbReference type="EMBL" id="BJLA01000024">
    <property type="protein sequence ID" value="GEA33601.1"/>
    <property type="molecule type" value="Genomic_DNA"/>
</dbReference>
<gene>
    <name evidence="3" type="ORF">CDIOL_45240</name>
</gene>
<dbReference type="RefSeq" id="WP_051144814.1">
    <property type="nucleotide sequence ID" value="NZ_BJLA01000024.1"/>
</dbReference>
<organism evidence="3 4">
    <name type="scientific">Clostridium diolis</name>
    <dbReference type="NCBI Taxonomy" id="223919"/>
    <lineage>
        <taxon>Bacteria</taxon>
        <taxon>Bacillati</taxon>
        <taxon>Bacillota</taxon>
        <taxon>Clostridia</taxon>
        <taxon>Eubacteriales</taxon>
        <taxon>Clostridiaceae</taxon>
        <taxon>Clostridium</taxon>
    </lineage>
</organism>
<dbReference type="SUPFAM" id="SSF47413">
    <property type="entry name" value="lambda repressor-like DNA-binding domains"/>
    <property type="match status" value="1"/>
</dbReference>
<evidence type="ECO:0000313" key="4">
    <source>
        <dbReference type="Proteomes" id="UP000325212"/>
    </source>
</evidence>
<dbReference type="GO" id="GO:0005829">
    <property type="term" value="C:cytosol"/>
    <property type="evidence" value="ECO:0007669"/>
    <property type="project" value="TreeGrafter"/>
</dbReference>
<dbReference type="Pfam" id="PF01381">
    <property type="entry name" value="HTH_3"/>
    <property type="match status" value="1"/>
</dbReference>
<dbReference type="SMART" id="SM00530">
    <property type="entry name" value="HTH_XRE"/>
    <property type="match status" value="1"/>
</dbReference>
<dbReference type="Gene3D" id="1.10.260.40">
    <property type="entry name" value="lambda repressor-like DNA-binding domains"/>
    <property type="match status" value="1"/>
</dbReference>
<sequence length="329" mass="37297">MPLSDKLKRIRKYRNLTQKELAEISEVTRESIGNYERGDRTPPADILKKIALALNVSVDALTSDDSFSSEVYSRAMQIAFKLASNSDEILRLLGNYADYNTLVAFNGESISRLPISSIKGLLRFIAANSLVEFNKIYEDLIKTDIYNLDSEFEDYCQQMYTKLNNPLNYINSDNKKFLESQGYIKDGHLSVDAIKLDKSNQKIKGVQIGNQITFLPESFDEIKNSVDKAFPILNAEVNFLSNPKLEMVFGYSYNDLAVAGYDNLLIMAIEKVIETTLSDIKEHEKNGDLFDGVSSWISKESPVYEILKETRKKNSDAINTLKKDSEDNN</sequence>
<dbReference type="PANTHER" id="PTHR46797:SF1">
    <property type="entry name" value="METHYLPHOSPHONATE SYNTHASE"/>
    <property type="match status" value="1"/>
</dbReference>
<evidence type="ECO:0000259" key="2">
    <source>
        <dbReference type="PROSITE" id="PS50943"/>
    </source>
</evidence>
<dbReference type="InterPro" id="IPR010982">
    <property type="entry name" value="Lambda_DNA-bd_dom_sf"/>
</dbReference>
<dbReference type="GO" id="GO:0003677">
    <property type="term" value="F:DNA binding"/>
    <property type="evidence" value="ECO:0007669"/>
    <property type="project" value="UniProtKB-KW"/>
</dbReference>
<dbReference type="PANTHER" id="PTHR46797">
    <property type="entry name" value="HTH-TYPE TRANSCRIPTIONAL REGULATOR"/>
    <property type="match status" value="1"/>
</dbReference>
<keyword evidence="1" id="KW-0238">DNA-binding</keyword>
<accession>A0AAV3W6J0</accession>
<comment type="caution">
    <text evidence="3">The sequence shown here is derived from an EMBL/GenBank/DDBJ whole genome shotgun (WGS) entry which is preliminary data.</text>
</comment>
<dbReference type="CDD" id="cd00093">
    <property type="entry name" value="HTH_XRE"/>
    <property type="match status" value="1"/>
</dbReference>